<reference evidence="1 2" key="1">
    <citation type="submission" date="2019-04" db="EMBL/GenBank/DDBJ databases">
        <title>A novel phosphate-accumulating bacterium identified in bioreactor for phosphate removal from wastewater.</title>
        <authorList>
            <person name="Kotlyarov R.Y."/>
            <person name="Beletsky A.V."/>
            <person name="Kallistova A.Y."/>
            <person name="Dorofeev A.G."/>
            <person name="Nikolaev Y.Y."/>
            <person name="Pimenov N.V."/>
            <person name="Ravin N.V."/>
            <person name="Mardanov A.V."/>
        </authorList>
    </citation>
    <scope>NUCLEOTIDE SEQUENCE [LARGE SCALE GENOMIC DNA]</scope>
    <source>
        <strain evidence="1 2">Bin19</strain>
    </source>
</reference>
<dbReference type="Proteomes" id="UP000306324">
    <property type="component" value="Unassembled WGS sequence"/>
</dbReference>
<keyword evidence="2" id="KW-1185">Reference proteome</keyword>
<name>A0A5S4F6Y9_9PROT</name>
<evidence type="ECO:0000313" key="2">
    <source>
        <dbReference type="Proteomes" id="UP000306324"/>
    </source>
</evidence>
<accession>A0A5S4F6Y9</accession>
<organism evidence="1 2">
    <name type="scientific">Candidatus Accumulibacter phosphatis</name>
    <dbReference type="NCBI Taxonomy" id="327160"/>
    <lineage>
        <taxon>Bacteria</taxon>
        <taxon>Pseudomonadati</taxon>
        <taxon>Pseudomonadota</taxon>
        <taxon>Betaproteobacteria</taxon>
        <taxon>Candidatus Accumulibacter</taxon>
    </lineage>
</organism>
<sequence length="41" mass="4492">MIRKPARVCASPIGRLSFSESFSSEIGALPLIRSVLSIHQH</sequence>
<evidence type="ECO:0000313" key="1">
    <source>
        <dbReference type="EMBL" id="TMQ76513.1"/>
    </source>
</evidence>
<comment type="caution">
    <text evidence="1">The sequence shown here is derived from an EMBL/GenBank/DDBJ whole genome shotgun (WGS) entry which is preliminary data.</text>
</comment>
<dbReference type="EMBL" id="SWAD01000049">
    <property type="protein sequence ID" value="TMQ76513.1"/>
    <property type="molecule type" value="Genomic_DNA"/>
</dbReference>
<proteinExistence type="predicted"/>
<gene>
    <name evidence="1" type="ORF">ACCUM_4278</name>
</gene>
<dbReference type="AlphaFoldDB" id="A0A5S4F6Y9"/>
<protein>
    <submittedName>
        <fullName evidence="1">Uncharacterized protein</fullName>
    </submittedName>
</protein>